<name>A0A4S1X2W0_9SPHN</name>
<evidence type="ECO:0000313" key="4">
    <source>
        <dbReference type="EMBL" id="TGX50274.1"/>
    </source>
</evidence>
<accession>A0A4S1X2W0</accession>
<dbReference type="PANTHER" id="PTHR34978:SF3">
    <property type="entry name" value="SLR0241 PROTEIN"/>
    <property type="match status" value="1"/>
</dbReference>
<dbReference type="Pfam" id="PF05569">
    <property type="entry name" value="Peptidase_M56"/>
    <property type="match status" value="1"/>
</dbReference>
<protein>
    <submittedName>
        <fullName evidence="4">Peptidase M56</fullName>
    </submittedName>
</protein>
<proteinExistence type="predicted"/>
<dbReference type="OrthoDB" id="1628901at2"/>
<comment type="caution">
    <text evidence="4">The sequence shown here is derived from an EMBL/GenBank/DDBJ whole genome shotgun (WGS) entry which is preliminary data.</text>
</comment>
<dbReference type="CDD" id="cd07341">
    <property type="entry name" value="M56_BlaR1_MecR1_like"/>
    <property type="match status" value="1"/>
</dbReference>
<feature type="transmembrane region" description="Helical" evidence="2">
    <location>
        <begin position="92"/>
        <end position="114"/>
    </location>
</feature>
<evidence type="ECO:0000256" key="1">
    <source>
        <dbReference type="SAM" id="MobiDB-lite"/>
    </source>
</evidence>
<dbReference type="EMBL" id="SRXT01000007">
    <property type="protein sequence ID" value="TGX50274.1"/>
    <property type="molecule type" value="Genomic_DNA"/>
</dbReference>
<keyword evidence="5" id="KW-1185">Reference proteome</keyword>
<organism evidence="4 5">
    <name type="scientific">Sphingomonas gei</name>
    <dbReference type="NCBI Taxonomy" id="1395960"/>
    <lineage>
        <taxon>Bacteria</taxon>
        <taxon>Pseudomonadati</taxon>
        <taxon>Pseudomonadota</taxon>
        <taxon>Alphaproteobacteria</taxon>
        <taxon>Sphingomonadales</taxon>
        <taxon>Sphingomonadaceae</taxon>
        <taxon>Sphingomonas</taxon>
    </lineage>
</organism>
<gene>
    <name evidence="4" type="ORF">E5A73_17795</name>
</gene>
<keyword evidence="2" id="KW-1133">Transmembrane helix</keyword>
<sequence length="502" mass="54204">MIGWALETFVATTLLMLLVLALRGPVRKSFGPHMAYALWLLPVARLLLPPLPESWREQAVAPVAAASDIVAVYFVEPLGAAPSAGAEGSFGLWMVILLVWALGAAAFLGYHLVAHGRFTANLLRRARVDRTVAQGKVRVIETDAAHGPLAFGVFRKYVAFPRDFSERYDEQERDLALAHELGHHVRGDLIANWVALFVLALHWFNPIAWRAFRAFRADQEMACDALVLAGRAQALRHAYGRAIVKSAHGGAVSAACHLHTINEVKGRLRMLSKTRPFSPTRAAAGLIGVGALSVAALGLTASGTQAAETLKNKVETVTGVDLGQDMPAPPAPAEAPAAAEAPEPPEAPEAPAIVEGPQKVHVHRFSVDDKGKDGKKIRKMVIVRTDGSKDEIVMPDMDAIRISMPEIRDGKCGKGGPNVEHRAEGDKKIMIICTDRIEMAAEGAAQMAMRHKAMGLESARMGLRMARRSVEAETDLSADERAKALKGIDEAMAELAKERDED</sequence>
<evidence type="ECO:0000313" key="5">
    <source>
        <dbReference type="Proteomes" id="UP000306147"/>
    </source>
</evidence>
<keyword evidence="2" id="KW-0812">Transmembrane</keyword>
<dbReference type="InterPro" id="IPR008756">
    <property type="entry name" value="Peptidase_M56"/>
</dbReference>
<dbReference type="PANTHER" id="PTHR34978">
    <property type="entry name" value="POSSIBLE SENSOR-TRANSDUCER PROTEIN BLAR"/>
    <property type="match status" value="1"/>
</dbReference>
<evidence type="ECO:0000259" key="3">
    <source>
        <dbReference type="Pfam" id="PF05569"/>
    </source>
</evidence>
<dbReference type="RefSeq" id="WP_135965191.1">
    <property type="nucleotide sequence ID" value="NZ_SRXT01000007.1"/>
</dbReference>
<dbReference type="InterPro" id="IPR052173">
    <property type="entry name" value="Beta-lactam_resp_regulator"/>
</dbReference>
<evidence type="ECO:0000256" key="2">
    <source>
        <dbReference type="SAM" id="Phobius"/>
    </source>
</evidence>
<dbReference type="Proteomes" id="UP000306147">
    <property type="component" value="Unassembled WGS sequence"/>
</dbReference>
<keyword evidence="2" id="KW-0472">Membrane</keyword>
<feature type="region of interest" description="Disordered" evidence="1">
    <location>
        <begin position="322"/>
        <end position="358"/>
    </location>
</feature>
<dbReference type="AlphaFoldDB" id="A0A4S1X2W0"/>
<reference evidence="4 5" key="1">
    <citation type="submission" date="2019-04" db="EMBL/GenBank/DDBJ databases">
        <title>Sphingomonas psychrotolerans sp. nov., isolated from soil in the Tianshan Mountains, Xinjiang, China.</title>
        <authorList>
            <person name="Luo Y."/>
            <person name="Sheng H."/>
        </authorList>
    </citation>
    <scope>NUCLEOTIDE SEQUENCE [LARGE SCALE GENOMIC DNA]</scope>
    <source>
        <strain evidence="4 5">ZFGT-11</strain>
    </source>
</reference>
<feature type="domain" description="Peptidase M56" evidence="3">
    <location>
        <begin position="6"/>
        <end position="271"/>
    </location>
</feature>